<proteinExistence type="predicted"/>
<dbReference type="Proteomes" id="UP000824111">
    <property type="component" value="Unassembled WGS sequence"/>
</dbReference>
<reference evidence="1" key="2">
    <citation type="journal article" date="2021" name="PeerJ">
        <title>Extensive microbial diversity within the chicken gut microbiome revealed by metagenomics and culture.</title>
        <authorList>
            <person name="Gilroy R."/>
            <person name="Ravi A."/>
            <person name="Getino M."/>
            <person name="Pursley I."/>
            <person name="Horton D.L."/>
            <person name="Alikhan N.F."/>
            <person name="Baker D."/>
            <person name="Gharbi K."/>
            <person name="Hall N."/>
            <person name="Watson M."/>
            <person name="Adriaenssens E.M."/>
            <person name="Foster-Nyarko E."/>
            <person name="Jarju S."/>
            <person name="Secka A."/>
            <person name="Antonio M."/>
            <person name="Oren A."/>
            <person name="Chaudhuri R.R."/>
            <person name="La Ragione R."/>
            <person name="Hildebrand F."/>
            <person name="Pallen M.J."/>
        </authorList>
    </citation>
    <scope>NUCLEOTIDE SEQUENCE</scope>
    <source>
        <strain evidence="1">ChiSjej4B22-9803</strain>
    </source>
</reference>
<protein>
    <submittedName>
        <fullName evidence="1">Uncharacterized protein</fullName>
    </submittedName>
</protein>
<feature type="non-terminal residue" evidence="1">
    <location>
        <position position="384"/>
    </location>
</feature>
<sequence>MQAERRLALGVLAFYHRNLGKMCGPYSRAYVVDSTASVHMVDFWLYSVLGIKTISALDEMFDKEKRNRVMHGSRWFETVQFIWVSNCEYHAGEKMIEEALARGFPYEVRATCEYSSSRCDASGGNEDAIYPAGENEISCYMTEEYAVGVSKVPFHNGIQTESFYLMCKNCDKVKHSKDLQAVYLRYVLNDEKPLTMQLLGDRGRKIGLMNKNMGFIGYRPDKKLVGETVTSLKLSILIPQLYDAPVQIVCKERDIYLRIYNTFVAFYALNQGGDVRVEKTDAFTMVSLYNYAGEEKTFTLEEYFDTVNGVLFAVADASECSFEAFMQREKSISDKLIKTSHSRQSRLRTVCFEYEGKSLELEYDVACCGIKYSLVDNILAENTY</sequence>
<evidence type="ECO:0000313" key="2">
    <source>
        <dbReference type="Proteomes" id="UP000824111"/>
    </source>
</evidence>
<organism evidence="1 2">
    <name type="scientific">Candidatus Avimonoglobus intestinipullorum</name>
    <dbReference type="NCBI Taxonomy" id="2840699"/>
    <lineage>
        <taxon>Bacteria</taxon>
        <taxon>Bacillati</taxon>
        <taxon>Bacillota</taxon>
        <taxon>Clostridia</taxon>
        <taxon>Eubacteriales</taxon>
        <taxon>Candidatus Avimonoglobus</taxon>
    </lineage>
</organism>
<dbReference type="EMBL" id="DVND01000077">
    <property type="protein sequence ID" value="HIU48301.1"/>
    <property type="molecule type" value="Genomic_DNA"/>
</dbReference>
<reference evidence="1" key="1">
    <citation type="submission" date="2020-10" db="EMBL/GenBank/DDBJ databases">
        <authorList>
            <person name="Gilroy R."/>
        </authorList>
    </citation>
    <scope>NUCLEOTIDE SEQUENCE</scope>
    <source>
        <strain evidence="1">ChiSjej4B22-9803</strain>
    </source>
</reference>
<evidence type="ECO:0000313" key="1">
    <source>
        <dbReference type="EMBL" id="HIU48301.1"/>
    </source>
</evidence>
<gene>
    <name evidence="1" type="ORF">IAB04_02970</name>
</gene>
<name>A0A9D1LUI5_9FIRM</name>
<dbReference type="AlphaFoldDB" id="A0A9D1LUI5"/>
<accession>A0A9D1LUI5</accession>
<comment type="caution">
    <text evidence="1">The sequence shown here is derived from an EMBL/GenBank/DDBJ whole genome shotgun (WGS) entry which is preliminary data.</text>
</comment>